<dbReference type="Proteomes" id="UP001180487">
    <property type="component" value="Unassembled WGS sequence"/>
</dbReference>
<protein>
    <recommendedName>
        <fullName evidence="4">PH domain-containing protein</fullName>
    </recommendedName>
</protein>
<keyword evidence="1" id="KW-1133">Transmembrane helix</keyword>
<evidence type="ECO:0000313" key="3">
    <source>
        <dbReference type="Proteomes" id="UP001180487"/>
    </source>
</evidence>
<gene>
    <name evidence="2" type="ORF">J2X19_000443</name>
</gene>
<dbReference type="RefSeq" id="WP_310370251.1">
    <property type="nucleotide sequence ID" value="NZ_JAVDXT010000001.1"/>
</dbReference>
<accession>A0ABU2C375</accession>
<feature type="transmembrane region" description="Helical" evidence="1">
    <location>
        <begin position="56"/>
        <end position="75"/>
    </location>
</feature>
<proteinExistence type="predicted"/>
<feature type="transmembrane region" description="Helical" evidence="1">
    <location>
        <begin position="24"/>
        <end position="44"/>
    </location>
</feature>
<dbReference type="EMBL" id="JAVDXT010000001">
    <property type="protein sequence ID" value="MDR7375785.1"/>
    <property type="molecule type" value="Genomic_DNA"/>
</dbReference>
<keyword evidence="1" id="KW-0472">Membrane</keyword>
<sequence length="156" mass="17506">MGPAPFRFVPGPGRPVEAAAFSPLFKLLATAIVGGCAVWLTQLLTSGVLGTARTTGVVWFVAGLAMMGWTWWHILRSRTRISSEGLFQGWIWDKQMPFDDLAYGKLIRIPGLDWLIAPRLYVRTLMGKFMVFYGASPELVAEFERIVKELKAFRQL</sequence>
<name>A0ABU2C375_9BURK</name>
<evidence type="ECO:0000256" key="1">
    <source>
        <dbReference type="SAM" id="Phobius"/>
    </source>
</evidence>
<keyword evidence="1" id="KW-0812">Transmembrane</keyword>
<evidence type="ECO:0008006" key="4">
    <source>
        <dbReference type="Google" id="ProtNLM"/>
    </source>
</evidence>
<keyword evidence="3" id="KW-1185">Reference proteome</keyword>
<evidence type="ECO:0000313" key="2">
    <source>
        <dbReference type="EMBL" id="MDR7375785.1"/>
    </source>
</evidence>
<reference evidence="2 3" key="1">
    <citation type="submission" date="2023-07" db="EMBL/GenBank/DDBJ databases">
        <title>Sorghum-associated microbial communities from plants grown in Nebraska, USA.</title>
        <authorList>
            <person name="Schachtman D."/>
        </authorList>
    </citation>
    <scope>NUCLEOTIDE SEQUENCE [LARGE SCALE GENOMIC DNA]</scope>
    <source>
        <strain evidence="2 3">BE313</strain>
    </source>
</reference>
<organism evidence="2 3">
    <name type="scientific">Rhodoferax ferrireducens</name>
    <dbReference type="NCBI Taxonomy" id="192843"/>
    <lineage>
        <taxon>Bacteria</taxon>
        <taxon>Pseudomonadati</taxon>
        <taxon>Pseudomonadota</taxon>
        <taxon>Betaproteobacteria</taxon>
        <taxon>Burkholderiales</taxon>
        <taxon>Comamonadaceae</taxon>
        <taxon>Rhodoferax</taxon>
    </lineage>
</organism>
<comment type="caution">
    <text evidence="2">The sequence shown here is derived from an EMBL/GenBank/DDBJ whole genome shotgun (WGS) entry which is preliminary data.</text>
</comment>